<proteinExistence type="predicted"/>
<evidence type="ECO:0000313" key="1">
    <source>
        <dbReference type="EMBL" id="MBD2344163.1"/>
    </source>
</evidence>
<reference evidence="1 2" key="1">
    <citation type="journal article" date="2020" name="ISME J.">
        <title>Comparative genomics reveals insights into cyanobacterial evolution and habitat adaptation.</title>
        <authorList>
            <person name="Chen M.Y."/>
            <person name="Teng W.K."/>
            <person name="Zhao L."/>
            <person name="Hu C.X."/>
            <person name="Zhou Y.K."/>
            <person name="Han B.P."/>
            <person name="Song L.R."/>
            <person name="Shu W.S."/>
        </authorList>
    </citation>
    <scope>NUCLEOTIDE SEQUENCE [LARGE SCALE GENOMIC DNA]</scope>
    <source>
        <strain evidence="1 2">FACHB-260</strain>
    </source>
</reference>
<comment type="caution">
    <text evidence="1">The sequence shown here is derived from an EMBL/GenBank/DDBJ whole genome shotgun (WGS) entry which is preliminary data.</text>
</comment>
<dbReference type="EMBL" id="JACJRF010000010">
    <property type="protein sequence ID" value="MBD2344163.1"/>
    <property type="molecule type" value="Genomic_DNA"/>
</dbReference>
<dbReference type="Proteomes" id="UP000607281">
    <property type="component" value="Unassembled WGS sequence"/>
</dbReference>
<keyword evidence="2" id="KW-1185">Reference proteome</keyword>
<protein>
    <submittedName>
        <fullName evidence="1">Uncharacterized protein</fullName>
    </submittedName>
</protein>
<gene>
    <name evidence="1" type="ORF">H6G18_08375</name>
</gene>
<sequence>MLSRSNLAQTLVIFAALLTSGLVFDQQIEEPQRLFDLNSYSLISEKKINIANLANGNYQFCSQPDPKDWQDGAGVCANFHKTGNRFDGYYGYPHSDNFICIRGNLKGNLIAGEALSILWANQQQNNIPTSAFKWDLEERLTLSQGNLINAANHHQDAVQWIIYRQALLNLEGFYQYNRPRMTPVAQLCQWK</sequence>
<organism evidence="1 2">
    <name type="scientific">Anabaena subtropica FACHB-260</name>
    <dbReference type="NCBI Taxonomy" id="2692884"/>
    <lineage>
        <taxon>Bacteria</taxon>
        <taxon>Bacillati</taxon>
        <taxon>Cyanobacteriota</taxon>
        <taxon>Cyanophyceae</taxon>
        <taxon>Nostocales</taxon>
        <taxon>Nostocaceae</taxon>
        <taxon>Anabaena</taxon>
    </lineage>
</organism>
<dbReference type="RefSeq" id="WP_190406621.1">
    <property type="nucleotide sequence ID" value="NZ_JACJRF010000010.1"/>
</dbReference>
<name>A0ABR8CP55_9NOST</name>
<accession>A0ABR8CP55</accession>
<evidence type="ECO:0000313" key="2">
    <source>
        <dbReference type="Proteomes" id="UP000607281"/>
    </source>
</evidence>